<dbReference type="InterPro" id="IPR013328">
    <property type="entry name" value="6PGD_dom2"/>
</dbReference>
<feature type="domain" description="Ketopantoate reductase C-terminal" evidence="13">
    <location>
        <begin position="178"/>
        <end position="319"/>
    </location>
</feature>
<evidence type="ECO:0000313" key="14">
    <source>
        <dbReference type="EMBL" id="CAA9467233.1"/>
    </source>
</evidence>
<comment type="catalytic activity">
    <reaction evidence="10 11">
        <text>(R)-pantoate + NADP(+) = 2-dehydropantoate + NADPH + H(+)</text>
        <dbReference type="Rhea" id="RHEA:16233"/>
        <dbReference type="ChEBI" id="CHEBI:11561"/>
        <dbReference type="ChEBI" id="CHEBI:15378"/>
        <dbReference type="ChEBI" id="CHEBI:15980"/>
        <dbReference type="ChEBI" id="CHEBI:57783"/>
        <dbReference type="ChEBI" id="CHEBI:58349"/>
        <dbReference type="EC" id="1.1.1.169"/>
    </reaction>
</comment>
<evidence type="ECO:0000256" key="7">
    <source>
        <dbReference type="ARBA" id="ARBA00022857"/>
    </source>
</evidence>
<organism evidence="14">
    <name type="scientific">uncultured Rubrobacteraceae bacterium</name>
    <dbReference type="NCBI Taxonomy" id="349277"/>
    <lineage>
        <taxon>Bacteria</taxon>
        <taxon>Bacillati</taxon>
        <taxon>Actinomycetota</taxon>
        <taxon>Rubrobacteria</taxon>
        <taxon>Rubrobacterales</taxon>
        <taxon>Rubrobacteraceae</taxon>
        <taxon>environmental samples</taxon>
    </lineage>
</organism>
<evidence type="ECO:0000259" key="12">
    <source>
        <dbReference type="Pfam" id="PF02558"/>
    </source>
</evidence>
<comment type="pathway">
    <text evidence="2 11">Cofactor biosynthesis; (R)-pantothenate biosynthesis; (R)-pantoate from 3-methyl-2-oxobutanoate: step 2/2.</text>
</comment>
<comment type="function">
    <text evidence="1 11">Catalyzes the NADPH-dependent reduction of ketopantoate into pantoic acid.</text>
</comment>
<dbReference type="GO" id="GO:0008677">
    <property type="term" value="F:2-dehydropantoate 2-reductase activity"/>
    <property type="evidence" value="ECO:0007669"/>
    <property type="project" value="UniProtKB-EC"/>
</dbReference>
<dbReference type="AlphaFoldDB" id="A0A6J4RIS5"/>
<accession>A0A6J4RIS5</accession>
<comment type="similarity">
    <text evidence="3 11">Belongs to the ketopantoate reductase family.</text>
</comment>
<dbReference type="SUPFAM" id="SSF51735">
    <property type="entry name" value="NAD(P)-binding Rossmann-fold domains"/>
    <property type="match status" value="1"/>
</dbReference>
<evidence type="ECO:0000256" key="1">
    <source>
        <dbReference type="ARBA" id="ARBA00002919"/>
    </source>
</evidence>
<dbReference type="PANTHER" id="PTHR43765">
    <property type="entry name" value="2-DEHYDROPANTOATE 2-REDUCTASE-RELATED"/>
    <property type="match status" value="1"/>
</dbReference>
<evidence type="ECO:0000256" key="3">
    <source>
        <dbReference type="ARBA" id="ARBA00007870"/>
    </source>
</evidence>
<keyword evidence="6 11" id="KW-0566">Pantothenate biosynthesis</keyword>
<dbReference type="GO" id="GO:0015940">
    <property type="term" value="P:pantothenate biosynthetic process"/>
    <property type="evidence" value="ECO:0007669"/>
    <property type="project" value="UniProtKB-UniPathway"/>
</dbReference>
<dbReference type="Pfam" id="PF08546">
    <property type="entry name" value="ApbA_C"/>
    <property type="match status" value="1"/>
</dbReference>
<dbReference type="InterPro" id="IPR013752">
    <property type="entry name" value="KPA_reductase"/>
</dbReference>
<evidence type="ECO:0000259" key="13">
    <source>
        <dbReference type="Pfam" id="PF08546"/>
    </source>
</evidence>
<dbReference type="InterPro" id="IPR050838">
    <property type="entry name" value="Ketopantoate_reductase"/>
</dbReference>
<dbReference type="EC" id="1.1.1.169" evidence="4 11"/>
<evidence type="ECO:0000256" key="2">
    <source>
        <dbReference type="ARBA" id="ARBA00004994"/>
    </source>
</evidence>
<evidence type="ECO:0000256" key="10">
    <source>
        <dbReference type="ARBA" id="ARBA00048793"/>
    </source>
</evidence>
<feature type="domain" description="Ketopantoate reductase N-terminal" evidence="12">
    <location>
        <begin position="6"/>
        <end position="153"/>
    </location>
</feature>
<dbReference type="InterPro" id="IPR003710">
    <property type="entry name" value="ApbA"/>
</dbReference>
<dbReference type="InterPro" id="IPR036291">
    <property type="entry name" value="NAD(P)-bd_dom_sf"/>
</dbReference>
<evidence type="ECO:0000256" key="9">
    <source>
        <dbReference type="ARBA" id="ARBA00032024"/>
    </source>
</evidence>
<dbReference type="InterPro" id="IPR013332">
    <property type="entry name" value="KPR_N"/>
</dbReference>
<name>A0A6J4RIS5_9ACTN</name>
<dbReference type="Pfam" id="PF02558">
    <property type="entry name" value="ApbA"/>
    <property type="match status" value="1"/>
</dbReference>
<dbReference type="NCBIfam" id="TIGR00745">
    <property type="entry name" value="apbA_panE"/>
    <property type="match status" value="1"/>
</dbReference>
<dbReference type="Gene3D" id="1.10.1040.10">
    <property type="entry name" value="N-(1-d-carboxylethyl)-l-norvaline Dehydrogenase, domain 2"/>
    <property type="match status" value="1"/>
</dbReference>
<proteinExistence type="inferred from homology"/>
<evidence type="ECO:0000256" key="5">
    <source>
        <dbReference type="ARBA" id="ARBA00019465"/>
    </source>
</evidence>
<evidence type="ECO:0000256" key="11">
    <source>
        <dbReference type="RuleBase" id="RU362068"/>
    </source>
</evidence>
<dbReference type="SUPFAM" id="SSF48179">
    <property type="entry name" value="6-phosphogluconate dehydrogenase C-terminal domain-like"/>
    <property type="match status" value="1"/>
</dbReference>
<gene>
    <name evidence="14" type="ORF">AVDCRST_MAG58-3630</name>
</gene>
<dbReference type="GO" id="GO:0050661">
    <property type="term" value="F:NADP binding"/>
    <property type="evidence" value="ECO:0007669"/>
    <property type="project" value="TreeGrafter"/>
</dbReference>
<keyword evidence="7 11" id="KW-0521">NADP</keyword>
<sequence>MIDASILVVGAGAIGGVTAAKMEGGVRRVSVLDTDKEHVGRMRGPGLLLDELGEERHVRLDAHADPSGLEGPFDFALVTLKAPHLEAALGPLAEIGLAKTFVSLGNGLVQDRIAGIVGRENLVVGTVEWGATNLGAGHLAQTTMAPFVIGEPEGGTKDRTRLLAEALGAVADVRITENISGQVWSKLLVNSAFSGLGAVSGLLYSEVVADPAGREVALAVWREGYDVGAAQEITLDRVLGVPADSLVVRAPEDRQRADEALEVAMGYAGATKASMLQDLERGAKTEVDVINGGVVERGLEYGVETPLNERIVELMHSMESDERRPGRDVFEELRDLAG</sequence>
<dbReference type="GO" id="GO:0005737">
    <property type="term" value="C:cytoplasm"/>
    <property type="evidence" value="ECO:0007669"/>
    <property type="project" value="TreeGrafter"/>
</dbReference>
<evidence type="ECO:0000256" key="6">
    <source>
        <dbReference type="ARBA" id="ARBA00022655"/>
    </source>
</evidence>
<dbReference type="Gene3D" id="3.40.50.720">
    <property type="entry name" value="NAD(P)-binding Rossmann-like Domain"/>
    <property type="match status" value="1"/>
</dbReference>
<dbReference type="InterPro" id="IPR008927">
    <property type="entry name" value="6-PGluconate_DH-like_C_sf"/>
</dbReference>
<dbReference type="EMBL" id="CADCVF010000076">
    <property type="protein sequence ID" value="CAA9467233.1"/>
    <property type="molecule type" value="Genomic_DNA"/>
</dbReference>
<reference evidence="14" key="1">
    <citation type="submission" date="2020-02" db="EMBL/GenBank/DDBJ databases">
        <authorList>
            <person name="Meier V. D."/>
        </authorList>
    </citation>
    <scope>NUCLEOTIDE SEQUENCE</scope>
    <source>
        <strain evidence="14">AVDCRST_MAG58</strain>
    </source>
</reference>
<protein>
    <recommendedName>
        <fullName evidence="5 11">2-dehydropantoate 2-reductase</fullName>
        <ecNumber evidence="4 11">1.1.1.169</ecNumber>
    </recommendedName>
    <alternativeName>
        <fullName evidence="9 11">Ketopantoate reductase</fullName>
    </alternativeName>
</protein>
<dbReference type="PANTHER" id="PTHR43765:SF2">
    <property type="entry name" value="2-DEHYDROPANTOATE 2-REDUCTASE"/>
    <property type="match status" value="1"/>
</dbReference>
<keyword evidence="8 11" id="KW-0560">Oxidoreductase</keyword>
<dbReference type="UniPathway" id="UPA00028">
    <property type="reaction ID" value="UER00004"/>
</dbReference>
<evidence type="ECO:0000256" key="4">
    <source>
        <dbReference type="ARBA" id="ARBA00013014"/>
    </source>
</evidence>
<evidence type="ECO:0000256" key="8">
    <source>
        <dbReference type="ARBA" id="ARBA00023002"/>
    </source>
</evidence>